<protein>
    <submittedName>
        <fullName evidence="8">KDO2-lipid IV(A) lauroyltransferase</fullName>
    </submittedName>
</protein>
<evidence type="ECO:0000256" key="7">
    <source>
        <dbReference type="SAM" id="Phobius"/>
    </source>
</evidence>
<keyword evidence="7" id="KW-0812">Transmembrane</keyword>
<comment type="subcellular location">
    <subcellularLocation>
        <location evidence="1">Cell inner membrane</location>
    </subcellularLocation>
</comment>
<dbReference type="InterPro" id="IPR004960">
    <property type="entry name" value="LipA_acyltrans"/>
</dbReference>
<reference evidence="8 9" key="1">
    <citation type="submission" date="2018-04" db="EMBL/GenBank/DDBJ databases">
        <title>Genomic Encyclopedia of Archaeal and Bacterial Type Strains, Phase II (KMG-II): from individual species to whole genera.</title>
        <authorList>
            <person name="Goeker M."/>
        </authorList>
    </citation>
    <scope>NUCLEOTIDE SEQUENCE [LARGE SCALE GENOMIC DNA]</scope>
    <source>
        <strain evidence="8 9">DSM 25521</strain>
    </source>
</reference>
<comment type="caution">
    <text evidence="8">The sequence shown here is derived from an EMBL/GenBank/DDBJ whole genome shotgun (WGS) entry which is preliminary data.</text>
</comment>
<dbReference type="RefSeq" id="WP_245902057.1">
    <property type="nucleotide sequence ID" value="NZ_PZZL01000006.1"/>
</dbReference>
<accession>A0A2T4Z0V1</accession>
<dbReference type="GO" id="GO:0005886">
    <property type="term" value="C:plasma membrane"/>
    <property type="evidence" value="ECO:0007669"/>
    <property type="project" value="UniProtKB-SubCell"/>
</dbReference>
<evidence type="ECO:0000256" key="2">
    <source>
        <dbReference type="ARBA" id="ARBA00022475"/>
    </source>
</evidence>
<dbReference type="PANTHER" id="PTHR30606:SF9">
    <property type="entry name" value="LIPID A BIOSYNTHESIS LAUROYLTRANSFERASE"/>
    <property type="match status" value="1"/>
</dbReference>
<dbReference type="NCBIfam" id="NF005120">
    <property type="entry name" value="PRK06553.1"/>
    <property type="match status" value="1"/>
</dbReference>
<keyword evidence="3" id="KW-0997">Cell inner membrane</keyword>
<evidence type="ECO:0000313" key="9">
    <source>
        <dbReference type="Proteomes" id="UP000241808"/>
    </source>
</evidence>
<keyword evidence="6" id="KW-0012">Acyltransferase</keyword>
<evidence type="ECO:0000256" key="4">
    <source>
        <dbReference type="ARBA" id="ARBA00022679"/>
    </source>
</evidence>
<dbReference type="PANTHER" id="PTHR30606">
    <property type="entry name" value="LIPID A BIOSYNTHESIS LAUROYL ACYLTRANSFERASE"/>
    <property type="match status" value="1"/>
</dbReference>
<evidence type="ECO:0000313" key="8">
    <source>
        <dbReference type="EMBL" id="PTM53374.1"/>
    </source>
</evidence>
<organism evidence="8 9">
    <name type="scientific">Phreatobacter oligotrophus</name>
    <dbReference type="NCBI Taxonomy" id="1122261"/>
    <lineage>
        <taxon>Bacteria</taxon>
        <taxon>Pseudomonadati</taxon>
        <taxon>Pseudomonadota</taxon>
        <taxon>Alphaproteobacteria</taxon>
        <taxon>Hyphomicrobiales</taxon>
        <taxon>Phreatobacteraceae</taxon>
        <taxon>Phreatobacter</taxon>
    </lineage>
</organism>
<dbReference type="GO" id="GO:0009247">
    <property type="term" value="P:glycolipid biosynthetic process"/>
    <property type="evidence" value="ECO:0007669"/>
    <property type="project" value="UniProtKB-ARBA"/>
</dbReference>
<dbReference type="GO" id="GO:0016746">
    <property type="term" value="F:acyltransferase activity"/>
    <property type="evidence" value="ECO:0007669"/>
    <property type="project" value="UniProtKB-KW"/>
</dbReference>
<keyword evidence="2" id="KW-1003">Cell membrane</keyword>
<evidence type="ECO:0000256" key="6">
    <source>
        <dbReference type="ARBA" id="ARBA00023315"/>
    </source>
</evidence>
<keyword evidence="5 7" id="KW-0472">Membrane</keyword>
<evidence type="ECO:0000256" key="1">
    <source>
        <dbReference type="ARBA" id="ARBA00004533"/>
    </source>
</evidence>
<dbReference type="CDD" id="cd07984">
    <property type="entry name" value="LPLAT_LABLAT-like"/>
    <property type="match status" value="1"/>
</dbReference>
<dbReference type="Pfam" id="PF03279">
    <property type="entry name" value="Lip_A_acyltrans"/>
    <property type="match status" value="1"/>
</dbReference>
<gene>
    <name evidence="8" type="ORF">C8P69_10627</name>
</gene>
<sequence>MVRWIRHHVPALMVPFDWIVGMLVLVAMAGIRSLGPDRASDIGAWILPRLAPLIGANRTGYANLKAAYPEKSEEEIRAILRGAWENLGRTAFEYACMDDLWDYDPARPNQGRIVTDDVPLYERLRDDGKPAIFFAAHLANWEMPAVAAAAHGLDTTSLYRMPNNRYVARAIQRIRGRTMGKLVASGGGGVLHLARELEANNHVGMLIDQHLHRGVDVTFFGRPAKANPTAARLAREFDCPVHGVRVIRLPGNRFRLEATEALDLPRDADGRIDVKGAMQMMTDVVEGWVREHPEQWLWLHRRWR</sequence>
<evidence type="ECO:0000256" key="3">
    <source>
        <dbReference type="ARBA" id="ARBA00022519"/>
    </source>
</evidence>
<dbReference type="EMBL" id="PZZL01000006">
    <property type="protein sequence ID" value="PTM53374.1"/>
    <property type="molecule type" value="Genomic_DNA"/>
</dbReference>
<feature type="transmembrane region" description="Helical" evidence="7">
    <location>
        <begin position="12"/>
        <end position="31"/>
    </location>
</feature>
<keyword evidence="4 8" id="KW-0808">Transferase</keyword>
<keyword evidence="9" id="KW-1185">Reference proteome</keyword>
<dbReference type="AlphaFoldDB" id="A0A2T4Z0V1"/>
<name>A0A2T4Z0V1_9HYPH</name>
<evidence type="ECO:0000256" key="5">
    <source>
        <dbReference type="ARBA" id="ARBA00023136"/>
    </source>
</evidence>
<keyword evidence="7" id="KW-1133">Transmembrane helix</keyword>
<proteinExistence type="predicted"/>
<dbReference type="Proteomes" id="UP000241808">
    <property type="component" value="Unassembled WGS sequence"/>
</dbReference>